<name>A0ABP6Z3B1_9ACTN</name>
<proteinExistence type="predicted"/>
<dbReference type="Proteomes" id="UP001501074">
    <property type="component" value="Unassembled WGS sequence"/>
</dbReference>
<comment type="caution">
    <text evidence="1">The sequence shown here is derived from an EMBL/GenBank/DDBJ whole genome shotgun (WGS) entry which is preliminary data.</text>
</comment>
<accession>A0ABP6Z3B1</accession>
<protein>
    <submittedName>
        <fullName evidence="1">Uncharacterized protein</fullName>
    </submittedName>
</protein>
<reference evidence="2" key="1">
    <citation type="journal article" date="2019" name="Int. J. Syst. Evol. Microbiol.">
        <title>The Global Catalogue of Microorganisms (GCM) 10K type strain sequencing project: providing services to taxonomists for standard genome sequencing and annotation.</title>
        <authorList>
            <consortium name="The Broad Institute Genomics Platform"/>
            <consortium name="The Broad Institute Genome Sequencing Center for Infectious Disease"/>
            <person name="Wu L."/>
            <person name="Ma J."/>
        </authorList>
    </citation>
    <scope>NUCLEOTIDE SEQUENCE [LARGE SCALE GENOMIC DNA]</scope>
    <source>
        <strain evidence="2">JCM 16902</strain>
    </source>
</reference>
<gene>
    <name evidence="1" type="ORF">GCM10022223_07600</name>
</gene>
<evidence type="ECO:0000313" key="2">
    <source>
        <dbReference type="Proteomes" id="UP001501074"/>
    </source>
</evidence>
<organism evidence="1 2">
    <name type="scientific">Kineosporia mesophila</name>
    <dbReference type="NCBI Taxonomy" id="566012"/>
    <lineage>
        <taxon>Bacteria</taxon>
        <taxon>Bacillati</taxon>
        <taxon>Actinomycetota</taxon>
        <taxon>Actinomycetes</taxon>
        <taxon>Kineosporiales</taxon>
        <taxon>Kineosporiaceae</taxon>
        <taxon>Kineosporia</taxon>
    </lineage>
</organism>
<evidence type="ECO:0000313" key="1">
    <source>
        <dbReference type="EMBL" id="GAA3594959.1"/>
    </source>
</evidence>
<keyword evidence="2" id="KW-1185">Reference proteome</keyword>
<dbReference type="RefSeq" id="WP_231484280.1">
    <property type="nucleotide sequence ID" value="NZ_BAAAZO010000001.1"/>
</dbReference>
<sequence length="62" mass="7440">MSENTRLEFTRMPHQRAATSVRELRDLPEPRTRKTDWVVLWPYSHCLPLDSHYCCVHAHVEH</sequence>
<dbReference type="EMBL" id="BAAAZO010000001">
    <property type="protein sequence ID" value="GAA3594959.1"/>
    <property type="molecule type" value="Genomic_DNA"/>
</dbReference>